<dbReference type="Proteomes" id="UP000601435">
    <property type="component" value="Unassembled WGS sequence"/>
</dbReference>
<evidence type="ECO:0000313" key="3">
    <source>
        <dbReference type="Proteomes" id="UP000601435"/>
    </source>
</evidence>
<dbReference type="OrthoDB" id="444471at2759"/>
<feature type="region of interest" description="Disordered" evidence="1">
    <location>
        <begin position="228"/>
        <end position="257"/>
    </location>
</feature>
<protein>
    <submittedName>
        <fullName evidence="2">Icmt-1 protein</fullName>
    </submittedName>
</protein>
<dbReference type="EMBL" id="CAJNJA010017498">
    <property type="protein sequence ID" value="CAE7402507.1"/>
    <property type="molecule type" value="Genomic_DNA"/>
</dbReference>
<keyword evidence="3" id="KW-1185">Reference proteome</keyword>
<accession>A0A812QT62</accession>
<organism evidence="2 3">
    <name type="scientific">Symbiodinium necroappetens</name>
    <dbReference type="NCBI Taxonomy" id="1628268"/>
    <lineage>
        <taxon>Eukaryota</taxon>
        <taxon>Sar</taxon>
        <taxon>Alveolata</taxon>
        <taxon>Dinophyceae</taxon>
        <taxon>Suessiales</taxon>
        <taxon>Symbiodiniaceae</taxon>
        <taxon>Symbiodinium</taxon>
    </lineage>
</organism>
<feature type="region of interest" description="Disordered" evidence="1">
    <location>
        <begin position="163"/>
        <end position="189"/>
    </location>
</feature>
<name>A0A812QT62_9DINO</name>
<comment type="caution">
    <text evidence="2">The sequence shown here is derived from an EMBL/GenBank/DDBJ whole genome shotgun (WGS) entry which is preliminary data.</text>
</comment>
<feature type="compositionally biased region" description="Basic and acidic residues" evidence="1">
    <location>
        <begin position="163"/>
        <end position="188"/>
    </location>
</feature>
<gene>
    <name evidence="2" type="primary">icmt-1</name>
    <name evidence="2" type="ORF">SNEC2469_LOCUS11019</name>
</gene>
<proteinExistence type="predicted"/>
<evidence type="ECO:0000313" key="2">
    <source>
        <dbReference type="EMBL" id="CAE7402507.1"/>
    </source>
</evidence>
<reference evidence="2" key="1">
    <citation type="submission" date="2021-02" db="EMBL/GenBank/DDBJ databases">
        <authorList>
            <person name="Dougan E. K."/>
            <person name="Rhodes N."/>
            <person name="Thang M."/>
            <person name="Chan C."/>
        </authorList>
    </citation>
    <scope>NUCLEOTIDE SEQUENCE</scope>
</reference>
<evidence type="ECO:0000256" key="1">
    <source>
        <dbReference type="SAM" id="MobiDB-lite"/>
    </source>
</evidence>
<dbReference type="AlphaFoldDB" id="A0A812QT62"/>
<sequence>MAKCRKACRACTDVNWGLAGDLSLAVLTVLVLQTLRFAHCFYESARQLLLADSHLTSDPPELPFHELSEGPGRRGSVQYAIDSQLELAEPLSAASHTRSELNQAWHCLLPIMAEPFPAGRCYAYTGYCRASKRQKPRRKASESRYKRWVGIALSLRHRLRRPDADGHTAQKALVEKEEGRLQTQRHADVVAARRKNQQLWQASEMGPIEASPGSQALDDWYSDPWASPGIARKSSSSSRQGDRRGPRKTSGGLRGPEVETFCLEQLDDAPTEVADAAPLEDVSDPGGGPSEPQWQYGRCVALKLVAHSPHGNSAFEQLLPVLLTVFQVSDDERKSSFLARRRQQGSSWWSQVLRCTADKPSSEERDALTR</sequence>
<feature type="region of interest" description="Disordered" evidence="1">
    <location>
        <begin position="204"/>
        <end position="223"/>
    </location>
</feature>